<evidence type="ECO:0000259" key="5">
    <source>
        <dbReference type="Pfam" id="PF00580"/>
    </source>
</evidence>
<evidence type="ECO:0000256" key="2">
    <source>
        <dbReference type="ARBA" id="ARBA00022801"/>
    </source>
</evidence>
<feature type="domain" description="UvrD-like helicase ATP-binding" evidence="5">
    <location>
        <begin position="3"/>
        <end position="93"/>
    </location>
</feature>
<name>A0A382RW90_9ZZZZ</name>
<dbReference type="GO" id="GO:0016787">
    <property type="term" value="F:hydrolase activity"/>
    <property type="evidence" value="ECO:0007669"/>
    <property type="project" value="UniProtKB-KW"/>
</dbReference>
<dbReference type="EMBL" id="UINC01124524">
    <property type="protein sequence ID" value="SVD01730.1"/>
    <property type="molecule type" value="Genomic_DNA"/>
</dbReference>
<dbReference type="Gene3D" id="3.40.50.300">
    <property type="entry name" value="P-loop containing nucleotide triphosphate hydrolases"/>
    <property type="match status" value="1"/>
</dbReference>
<keyword evidence="1" id="KW-0547">Nucleotide-binding</keyword>
<dbReference type="InterPro" id="IPR014016">
    <property type="entry name" value="UvrD-like_ATP-bd"/>
</dbReference>
<gene>
    <name evidence="6" type="ORF">METZ01_LOCUS354584</name>
</gene>
<keyword evidence="2" id="KW-0378">Hydrolase</keyword>
<proteinExistence type="predicted"/>
<keyword evidence="3" id="KW-0347">Helicase</keyword>
<dbReference type="AlphaFoldDB" id="A0A382RW90"/>
<reference evidence="6" key="1">
    <citation type="submission" date="2018-05" db="EMBL/GenBank/DDBJ databases">
        <authorList>
            <person name="Lanie J.A."/>
            <person name="Ng W.-L."/>
            <person name="Kazmierczak K.M."/>
            <person name="Andrzejewski T.M."/>
            <person name="Davidsen T.M."/>
            <person name="Wayne K.J."/>
            <person name="Tettelin H."/>
            <person name="Glass J.I."/>
            <person name="Rusch D."/>
            <person name="Podicherti R."/>
            <person name="Tsui H.-C.T."/>
            <person name="Winkler M.E."/>
        </authorList>
    </citation>
    <scope>NUCLEOTIDE SEQUENCE</scope>
</reference>
<evidence type="ECO:0000313" key="6">
    <source>
        <dbReference type="EMBL" id="SVD01730.1"/>
    </source>
</evidence>
<evidence type="ECO:0000256" key="1">
    <source>
        <dbReference type="ARBA" id="ARBA00022741"/>
    </source>
</evidence>
<dbReference type="GO" id="GO:0004386">
    <property type="term" value="F:helicase activity"/>
    <property type="evidence" value="ECO:0007669"/>
    <property type="project" value="UniProtKB-KW"/>
</dbReference>
<dbReference type="InterPro" id="IPR027417">
    <property type="entry name" value="P-loop_NTPase"/>
</dbReference>
<dbReference type="Pfam" id="PF00580">
    <property type="entry name" value="UvrD-helicase"/>
    <property type="match status" value="1"/>
</dbReference>
<dbReference type="SUPFAM" id="SSF52540">
    <property type="entry name" value="P-loop containing nucleoside triphosphate hydrolases"/>
    <property type="match status" value="1"/>
</dbReference>
<organism evidence="6">
    <name type="scientific">marine metagenome</name>
    <dbReference type="NCBI Taxonomy" id="408172"/>
    <lineage>
        <taxon>unclassified sequences</taxon>
        <taxon>metagenomes</taxon>
        <taxon>ecological metagenomes</taxon>
    </lineage>
</organism>
<evidence type="ECO:0000256" key="4">
    <source>
        <dbReference type="ARBA" id="ARBA00022840"/>
    </source>
</evidence>
<feature type="non-terminal residue" evidence="6">
    <location>
        <position position="105"/>
    </location>
</feature>
<sequence length="105" mass="11190">VAKILVVTYTRAATGELRQRLRDALVRSLEAFSSGDAGADPLVGPLLAAGYDASACVLKLRRAVADFDQAAVFTIHAFCERVLSDSAFQSGMALDTELMPNDESL</sequence>
<dbReference type="GO" id="GO:0005524">
    <property type="term" value="F:ATP binding"/>
    <property type="evidence" value="ECO:0007669"/>
    <property type="project" value="UniProtKB-KW"/>
</dbReference>
<feature type="non-terminal residue" evidence="6">
    <location>
        <position position="1"/>
    </location>
</feature>
<accession>A0A382RW90</accession>
<protein>
    <recommendedName>
        <fullName evidence="5">UvrD-like helicase ATP-binding domain-containing protein</fullName>
    </recommendedName>
</protein>
<keyword evidence="4" id="KW-0067">ATP-binding</keyword>
<evidence type="ECO:0000256" key="3">
    <source>
        <dbReference type="ARBA" id="ARBA00022806"/>
    </source>
</evidence>